<accession>G0TR26</accession>
<dbReference type="OMA" id="WHRSIEL"/>
<dbReference type="VEuPathDB" id="TriTrypDB:TvY486_0100380"/>
<proteinExistence type="predicted"/>
<protein>
    <recommendedName>
        <fullName evidence="3">TFIIH basal transcription factor subunit</fullName>
    </recommendedName>
</protein>
<name>G0TR26_TRYVY</name>
<dbReference type="AlphaFoldDB" id="G0TR26"/>
<gene>
    <name evidence="2" type="ORF">TVY486_0100380</name>
</gene>
<organism evidence="2">
    <name type="scientific">Trypanosoma vivax (strain Y486)</name>
    <dbReference type="NCBI Taxonomy" id="1055687"/>
    <lineage>
        <taxon>Eukaryota</taxon>
        <taxon>Discoba</taxon>
        <taxon>Euglenozoa</taxon>
        <taxon>Kinetoplastea</taxon>
        <taxon>Metakinetoplastina</taxon>
        <taxon>Trypanosomatida</taxon>
        <taxon>Trypanosomatidae</taxon>
        <taxon>Trypanosoma</taxon>
        <taxon>Duttonella</taxon>
    </lineage>
</organism>
<evidence type="ECO:0008006" key="3">
    <source>
        <dbReference type="Google" id="ProtNLM"/>
    </source>
</evidence>
<feature type="region of interest" description="Disordered" evidence="1">
    <location>
        <begin position="373"/>
        <end position="392"/>
    </location>
</feature>
<evidence type="ECO:0000313" key="2">
    <source>
        <dbReference type="EMBL" id="CCC46390.1"/>
    </source>
</evidence>
<dbReference type="EMBL" id="HE573017">
    <property type="protein sequence ID" value="CCC46390.1"/>
    <property type="molecule type" value="Genomic_DNA"/>
</dbReference>
<sequence>MSRLSELLNTAQLTKYYELMQFLSSHVNTEYTLAQLDYLLPRGASLQRFPAPWVEFMINGHSGNQNIEMYYRPVCRPLESGGDTVSMSSNGQEELVIICRRPEIKSLEELSRLLQSPATVPDVEDCVALHTDQVILDKVLLRQSQERGMLYYFPDQYAKSRELRNVRSKRSVSAHGTALDGFVQSDGEAIPEEEDPEGRLNLPLNVNVHSMLYTHRGVPVRGRNKFPVRFGVGERALVVVERSSLDATNRDVGVATVNSASSEPLVTAKPPAVSISVGKFTSGGPGGEPPIEIRVRTSANPTISSRTFVDVRAQTKGKAVLSIHVDNRETIVSVEVLDECDSMPGVMIGREQQPVLPLPDDIQISDLGVCRHEKAGNPAAPQAESGDQKPSSRVLSWWLNPSPLVLEVRDAALPDNEMMTAASRAVWIPHCKDEGALRQLRKSLQEKHSVESTRRVRRKRGRNGDLRNSHMIHYGLDVSVPFCADGD</sequence>
<evidence type="ECO:0000256" key="1">
    <source>
        <dbReference type="SAM" id="MobiDB-lite"/>
    </source>
</evidence>
<reference evidence="2" key="1">
    <citation type="journal article" date="2012" name="Proc. Natl. Acad. Sci. U.S.A.">
        <title>Antigenic diversity is generated by distinct evolutionary mechanisms in African trypanosome species.</title>
        <authorList>
            <person name="Jackson A.P."/>
            <person name="Berry A."/>
            <person name="Aslett M."/>
            <person name="Allison H.C."/>
            <person name="Burton P."/>
            <person name="Vavrova-Anderson J."/>
            <person name="Brown R."/>
            <person name="Browne H."/>
            <person name="Corton N."/>
            <person name="Hauser H."/>
            <person name="Gamble J."/>
            <person name="Gilderthorp R."/>
            <person name="Marcello L."/>
            <person name="McQuillan J."/>
            <person name="Otto T.D."/>
            <person name="Quail M.A."/>
            <person name="Sanders M.J."/>
            <person name="van Tonder A."/>
            <person name="Ginger M.L."/>
            <person name="Field M.C."/>
            <person name="Barry J.D."/>
            <person name="Hertz-Fowler C."/>
            <person name="Berriman M."/>
        </authorList>
    </citation>
    <scope>NUCLEOTIDE SEQUENCE</scope>
    <source>
        <strain evidence="2">Y486</strain>
    </source>
</reference>